<proteinExistence type="predicted"/>
<feature type="domain" description="TraG N-terminal Bacteroidetes" evidence="1">
    <location>
        <begin position="3"/>
        <end position="47"/>
    </location>
</feature>
<evidence type="ECO:0000313" key="3">
    <source>
        <dbReference type="EMBL" id="GGH55759.1"/>
    </source>
</evidence>
<dbReference type="SUPFAM" id="SSF52540">
    <property type="entry name" value="P-loop containing nucleoside triphosphate hydrolases"/>
    <property type="match status" value="1"/>
</dbReference>
<dbReference type="InterPro" id="IPR053155">
    <property type="entry name" value="F-pilin_assembly_TraC"/>
</dbReference>
<dbReference type="InterPro" id="IPR024451">
    <property type="entry name" value="TraG_N_Bacteroidetes"/>
</dbReference>
<organism evidence="3 4">
    <name type="scientific">Dyadobacter endophyticus</name>
    <dbReference type="NCBI Taxonomy" id="1749036"/>
    <lineage>
        <taxon>Bacteria</taxon>
        <taxon>Pseudomonadati</taxon>
        <taxon>Bacteroidota</taxon>
        <taxon>Cytophagia</taxon>
        <taxon>Cytophagales</taxon>
        <taxon>Spirosomataceae</taxon>
        <taxon>Dyadobacter</taxon>
    </lineage>
</organism>
<dbReference type="Pfam" id="PF12991">
    <property type="entry name" value="DUF3875"/>
    <property type="match status" value="1"/>
</dbReference>
<dbReference type="NCBIfam" id="TIGR03783">
    <property type="entry name" value="Bac_Flav_CT_G"/>
    <property type="match status" value="1"/>
</dbReference>
<reference evidence="4" key="1">
    <citation type="journal article" date="2019" name="Int. J. Syst. Evol. Microbiol.">
        <title>The Global Catalogue of Microorganisms (GCM) 10K type strain sequencing project: providing services to taxonomists for standard genome sequencing and annotation.</title>
        <authorList>
            <consortium name="The Broad Institute Genomics Platform"/>
            <consortium name="The Broad Institute Genome Sequencing Center for Infectious Disease"/>
            <person name="Wu L."/>
            <person name="Ma J."/>
        </authorList>
    </citation>
    <scope>NUCLEOTIDE SEQUENCE [LARGE SCALE GENOMIC DNA]</scope>
    <source>
        <strain evidence="4">CGMCC 1.15288</strain>
    </source>
</reference>
<evidence type="ECO:0000259" key="1">
    <source>
        <dbReference type="Pfam" id="PF12991"/>
    </source>
</evidence>
<dbReference type="InterPro" id="IPR027417">
    <property type="entry name" value="P-loop_NTPase"/>
</dbReference>
<dbReference type="Proteomes" id="UP000600214">
    <property type="component" value="Unassembled WGS sequence"/>
</dbReference>
<dbReference type="InterPro" id="IPR043964">
    <property type="entry name" value="P-loop_TraG"/>
</dbReference>
<dbReference type="PANTHER" id="PTHR38467:SF1">
    <property type="entry name" value="CONJUGATIVE TRANSFER: ASSEMBLY"/>
    <property type="match status" value="1"/>
</dbReference>
<gene>
    <name evidence="3" type="ORF">GCM10007423_63650</name>
</gene>
<keyword evidence="4" id="KW-1185">Reference proteome</keyword>
<dbReference type="RefSeq" id="WP_188939364.1">
    <property type="nucleotide sequence ID" value="NZ_BMIA01000009.1"/>
</dbReference>
<sequence>MRTKIEDIFPLLQVSDDGLVISKNADISYFFAIDYPEIFITSQGSYSSVVDAIMSASKSLGEGFLIHKQDFFIEDRYKPDFSYNDNGDTIIRENERHFKDRPFTNHKGFIYITLPSSDPGDRNSAASSLFKKSLVPRSLNNPKALTSFQEKVASFVAAVNQTKSLRLTRLNRDQIVGTRDTPGLLNYYFTLAFDDTNIYDINRENSNFKIGNKNTYTFVINDLEQFPSELTPVVAFRDFSSTTEMPISFGSSFGINLPFNHVYNQVFYITKQAELIVEKTKQTKRHLSFSQWSRDNTFSFEQKTRFMDTMKYGEIAVKAHFNVQIFHEDLDVLAEYKEIASGAISNAQFTAKIATTFAEQIYWSSIPGNAQELGHDNFVTCFLSNAISMYSLETNYRNSPYQTNGLLLTDRFGTPRIVDLFFKPREEGLITNRNFTIIGPSGSGKSFANNNLIYYLRHSGAHISIIDIGHSYKRLGEILGAKYIEHTDSNPISLNPFYTEVNTSGLDKLNASKLREEFKQTIVQILFLLYKKESEEVTKAEEVTLYNMVTGYYDYLAKNNAKFNKKSPEYIRPCFNTFYDYTKNVFPEIFEKQGGRENKEFDLKKFNYVLLPFYEGGQYDYLLNGKEEIDLSRHPFVIYELDNIKDHPILLPIITLMITNTFITKLFEVRGILKVLFIEEAWKAISSDFFATFLLWAFKTARKHFGAIGVITQEIEDLLKSEIIKETIIQNTDIKIIMDINKYEEDPETIFNLFKIPNSNIPQIFSINKELPTSHNRGSYKELAIILGKHCKVYGTEVSKHAYSLFTTEPTEVDEIRRLSAEKEISLYEASIMWADQTL</sequence>
<evidence type="ECO:0000313" key="4">
    <source>
        <dbReference type="Proteomes" id="UP000600214"/>
    </source>
</evidence>
<dbReference type="InterPro" id="IPR022509">
    <property type="entry name" value="Conjugation_ATPase_TraG"/>
</dbReference>
<dbReference type="Pfam" id="PF19044">
    <property type="entry name" value="P-loop_TraG"/>
    <property type="match status" value="1"/>
</dbReference>
<feature type="domain" description="TraG P-loop" evidence="2">
    <location>
        <begin position="405"/>
        <end position="824"/>
    </location>
</feature>
<evidence type="ECO:0000259" key="2">
    <source>
        <dbReference type="Pfam" id="PF19044"/>
    </source>
</evidence>
<name>A0ABQ1ZDH5_9BACT</name>
<dbReference type="EMBL" id="BMIA01000009">
    <property type="protein sequence ID" value="GGH55759.1"/>
    <property type="molecule type" value="Genomic_DNA"/>
</dbReference>
<comment type="caution">
    <text evidence="3">The sequence shown here is derived from an EMBL/GenBank/DDBJ whole genome shotgun (WGS) entry which is preliminary data.</text>
</comment>
<protein>
    <submittedName>
        <fullName evidence="3">Transposase</fullName>
    </submittedName>
</protein>
<accession>A0ABQ1ZDH5</accession>
<dbReference type="Gene3D" id="3.40.50.300">
    <property type="entry name" value="P-loop containing nucleotide triphosphate hydrolases"/>
    <property type="match status" value="1"/>
</dbReference>
<dbReference type="PANTHER" id="PTHR38467">
    <property type="match status" value="1"/>
</dbReference>
<dbReference type="Gene3D" id="1.10.8.730">
    <property type="match status" value="1"/>
</dbReference>